<evidence type="ECO:0000256" key="4">
    <source>
        <dbReference type="ARBA" id="ARBA00018602"/>
    </source>
</evidence>
<feature type="region of interest" description="Disordered" evidence="12">
    <location>
        <begin position="1125"/>
        <end position="1145"/>
    </location>
</feature>
<feature type="compositionally biased region" description="Low complexity" evidence="12">
    <location>
        <begin position="1673"/>
        <end position="1692"/>
    </location>
</feature>
<dbReference type="InterPro" id="IPR029124">
    <property type="entry name" value="L_protein_N"/>
</dbReference>
<dbReference type="SUPFAM" id="SSF54001">
    <property type="entry name" value="Cysteine proteinases"/>
    <property type="match status" value="1"/>
</dbReference>
<evidence type="ECO:0000313" key="15">
    <source>
        <dbReference type="EMBL" id="UOL48895.1"/>
    </source>
</evidence>
<keyword evidence="15" id="KW-0548">Nucleotidyltransferase</keyword>
<evidence type="ECO:0000256" key="5">
    <source>
        <dbReference type="ARBA" id="ARBA00022679"/>
    </source>
</evidence>
<evidence type="ECO:0000256" key="3">
    <source>
        <dbReference type="ARBA" id="ARBA00012759"/>
    </source>
</evidence>
<dbReference type="Pfam" id="PF15518">
    <property type="entry name" value="L_protein_N"/>
    <property type="match status" value="1"/>
</dbReference>
<organism evidence="15 16">
    <name type="scientific">Wufeng Crocidura attenuata orthonairovirus 1</name>
    <dbReference type="NCBI Taxonomy" id="2929009"/>
    <lineage>
        <taxon>Viruses</taxon>
        <taxon>Riboviria</taxon>
        <taxon>Orthornavirae</taxon>
        <taxon>Negarnaviricota</taxon>
        <taxon>Polyploviricotina</taxon>
        <taxon>Bunyaviricetes</taxon>
        <taxon>Hareavirales</taxon>
        <taxon>Nairoviridae</taxon>
        <taxon>Orthonairovirus</taxon>
        <taxon>Orthonairovirus crocidurae</taxon>
    </lineage>
</organism>
<feature type="compositionally biased region" description="Low complexity" evidence="12">
    <location>
        <begin position="1127"/>
        <end position="1137"/>
    </location>
</feature>
<evidence type="ECO:0000256" key="9">
    <source>
        <dbReference type="ARBA" id="ARBA00030436"/>
    </source>
</evidence>
<keyword evidence="6" id="KW-0378">Hydrolase</keyword>
<evidence type="ECO:0000256" key="11">
    <source>
        <dbReference type="ARBA" id="ARBA00034123"/>
    </source>
</evidence>
<dbReference type="InterPro" id="IPR003323">
    <property type="entry name" value="OTU_dom"/>
</dbReference>
<dbReference type="GO" id="GO:0003968">
    <property type="term" value="F:RNA-directed RNA polymerase activity"/>
    <property type="evidence" value="ECO:0007669"/>
    <property type="project" value="UniProtKB-KW"/>
</dbReference>
<feature type="domain" description="RdRp catalytic" evidence="13">
    <location>
        <begin position="2314"/>
        <end position="2529"/>
    </location>
</feature>
<dbReference type="EMBL" id="OM030321">
    <property type="protein sequence ID" value="UOL48895.1"/>
    <property type="molecule type" value="Viral_cRNA"/>
</dbReference>
<dbReference type="Pfam" id="PF04196">
    <property type="entry name" value="Bunya_RdRp"/>
    <property type="match status" value="1"/>
</dbReference>
<sequence length="3919" mass="446975">MFHCLSSLNLFVREMDSVKVLQSISWQPIGAGNSIAHVQLSTELFFSIKRVSGDGNCFYRSLSAVLDDSLSEENHLHYRFMVAEAARVYFSEEPESKLTGMSLEEYIEQATKPGEWAGSLEASMISKFLEITIIIWSTNESGVIVHGMRFGKDDPRLSYHLLLSGNTHFDALSLKDLITAEDSSVSLLSKLEAIEEIIQEEDTLGLTRSKESGVQNNSTKPEEGLAALPRLVDKGENIPLRVGRIIEMFFCCRLGFHIKDEQLVIANIAVYDHKDVFSINKLGHMILSNDRTIKREFSKLTLIIDSSVLEYLDIGTLLRFSFPGKGLNRMIPFVLESLILEILQTNTSILLSTFLYKSKPKQKKEFIANCCQSSLVGFDKINRVLKKLKFNQLSNNLSKIISDVCQELYGVLIDNIAQRISRLDGTSLLYLRNTDFSCLSLNNYLKLLEDLEREDNKDTSLGNREISSLHDLRVKLQTLEEKGPECMSIWYKDWRPSKKVDDRTRAKQKIIKDFFEEREITKFVSHTGKASGNFQIGNVLSYAYNLYLCSSSFRLNEDDLNQLTIEIRNLSSLQDNKICEPVSLICEKLESHFFKAFEILPTDCRDECTLLFEDIRNSVSHAVAWKHALRLKGAMYEGFFSDQYNWTYLPEDLKPSLIMAIQTLFPDKFIDFLERTQLHPEFRDLTPDFLLTQRIVLEEKIHIVGEETQLKIKCVEEDTVAAIPTSKTTFPLPEVSIQEVNSIERIRDLFLNKVESNNSMKNRFNFSTNDYIFDLEEGFSKHQLLFVEIGYQTDVEGKVFTDTIKWKEVLKLLSLVGIKASLIVCVDNSQTHAKDWWIKEDRVRLLKDSISHLFAKLGSSSPTDITDIVVGSISTQKIRSFLKSGSNTKTPVSYKDVKETWVSMKEFITKRPTGVVLPATAETQLEAGMVTGTIISDEGAASLIECLKSHDQQIADEFEKTRYKNEVNQYKTTSSVMLLEWLLEDLEACRCYKCFTTIRNESLNMPSLESKITHIAKSCVVTSHLVCCHSIQLDLKKESCVDQRTPNISDVTHHETISLDDDDVIATELDKLIRVTLPGKTEKEKKIKRSVDCLIKLMMIESGLECIKLTNGQLITIDSSTKRNILGESPESKSGSGKQCGTTNRKETIIKNLQEDKLKDYSNHVKKVIKQSLERIHLQDKAKCALPKETMNKILGDLKVPLKNEEIINNIRETFMKRRKYSRNNDKLLIRSPFEIIEYVQWQGKKLYEPPNMCFTVDCLLFKEVTYEAMMRYWSTAYHDCPEYIVQLINFLLNFTWYQEIVLYAKICETFLRICTEFNRAGVKLLRVRHTDVNIAVKLPSNKKKNMYCALYDSKMTLIKPPFFLNRRQAILGGAYPYILATLYMQVLQQHRCVEILLSDPNKYLDAIRNKTLDYLEVFKKEINFTLNGQFESVANLKLELCKKTGNFLTKSGFETFITTITGLNMVYGLIMKGSFLANSLPQNKQLQMLRYGMLNGLSKISCPKELGRKFSSSCRRIEDNLSRIYLQSVVYCCCRDPEYNIKGWKENDICPTTSLTCFSVYGYFVTSDRQLIFDIYNVHIYNKEMDDFEDGCIQVLEETASRHMNWENKLKEAINSDNKRITRLLLGAPNVQPCECSDLMEGQGQGRSKEKNRKNSREEPYDYKSEEDTKSKASSKISRRSSISQRSTTTGSLSTYNTIKKTITLLNGFSVMPDTLRQGRPAITGSSNYLTYTPSKTSVLKDILTIIKLNPNYTLGSFELIQAATEFAKFKYPPESIINARKNPKNWISISEVTETTSIISAPKTVYSLKEALEVSLTSDTKKVAKMLRNKLKKLGSLFTDNDASKRECIVLLETVEGLTGDQKANIVNAIFTPSKLALYNWKSIVNKDLKETLLSHDGNIIYCWIKSLSLMVKSQLTRHLKFMNPGAAPIQNHALFSDEELQALLNVKTLLTSTSDEIYTLSQPLLQSSWRKTFDLNVSKLPPIKDLFEDLDSLCENLYLIKIEHSILQNSKRNNKFTSFVREEMKIKNMERTFLNSNGGKLVKFCNLIFYTAVSAPWCFHYKALESYLVRHPELLDISLNSEANHLSGLTVSSMLVGIYSDYHSGITVRQRLTFKFLVDYIVTLFSSNTEPFSICVADDSKSIGHRETNDIEERLLYQTKKIFAKLGLSDRNYDFIWTVQMIANSNFNVCRKLTGRSEGEKLPRSIRSKVVYEMVKLVGETNMAMLQQIAFSKSLNYKHRFFSVLAPKAQLGGCRDLLVQETDTKIIHATTEMFSRTLLNTTSDDGLTNPHLKETILGVGLDALTVMRKQDGKNVDDKSTDKIFFRVFCISGDNTKWGPIHCCSFFSGMMQQLLKNHQDWVSFYKIAFIKNLCRQIEIPASSLRKIINVLKYKFGNSMELDKLSEAELRNLLIKSEQEWENLPHVQFIIDNYLSRGHLAMNSYNHMGQGIHHATSSILTSIMSELFEELTISYFRKHFPELIVKVSHAGSSDDYAKVVTFSGTVSREQYTLYNNIFWQHVCRFKNYISAVNRCCQMKDSAKTLTGDCFLEFYSEFMMGRRITPAVIKFIFTGLINSSVTSPSSLAQACHVSSQQAMYNSVPMLTNISFTLFRQQTFFNHVEAFIRRYGPITLGSVSQFGRLYCPRYSNLIGSSITLEDCELISGACSHIIEQDILFSTSNFDNNSIHNQTANDSSESTSSETSSFKSENLLSFEGTCKLTEEDLRFMRANHESNRYTDTMAITKLVEDWYTNSKDSTDRYKDKIMDSVLVNSCNWLLIAKKKCFMEVIKNLQMLLRIICIGRYRSFSSHGIEKVLKASLCRDENQIIEDPMIQLLPEKLRRELDRLGLSRMTVDELLPNDFSTATIMQVVAQKLISLNVATESYSAEVSRLKQTLTARNVLYGLAGGIKELSVPIYTIFLKSYFFKDNLFYDLFDRWPTQKSTNYRDSTGKKLDGQVVTKYQHWLGVILNCTLSVDRTSNVTDRTLFNDSLKCIDVLKRIDGLTDLSLILSHLEVCKNELNSIVIQFSDNNRMKLKVVESRPPEYEMEANKAVIVKSSLFSGIDSIKLKNNPAVVIGYLLDEASISEVKPTKIDFANLMKDKFKISQYFPSVDKVVSELKKESDNYLAISSKPDLEVATKYINYLTLLSRMLLQTCSKLTVFYMIKGNTLRNEPTVSDLVSYGIKEGRYLSLPDVSLDISTFSVKYWKVLHCLAGIGNLPVSDSVKREIFLGFMNWKVSIDCLCIGCSLVKYEKNILEEFSGHTIVNSLASEINMIKDTNERESVHCLVNFVVSPAELLKYRPTVGRTSNFRSWGDGKKNGRFTFSSSSGEASGIFVGSKMHIHLSEKNDHLLNEVERNVLSWLYHRRTEVLTIDQHEVFLDLLPTLREAGGKGSDGKPYSVMIDFSNPKYLKLREASASVKNCIIRVKRSILTTRKSKSDEPASDPKLKWSKRGISIVFEVLETETLYHEGILKVRELIGKLKGKNLKLPSVAFSDTEYEIARIKFPDTLLINSLSLLHTFLLHSRNQIASVPTIKSNVLKEYLRSGYIKQIEMLKKYNLDKSLKLIYNTDAVKDDDDTVYRELSKLLTESYIPLHWWTEVQYQTYSLGFSDFLLTYSESPSFNGVRWDIKSSLIQTDNRIPDLRRLLSTLKAGVVPSCFSPYIVNSQAIEQLLNLAKSAMEELMSKSISNSTMDFIILMTLFCFQSEKPTSDPCIYFAADSLLSLMSSDSINIGPKLVFKAIVSDSQISIEIKLKCLEGSELLLSQDEKARLVRRSIRVALDEFFFKDGPDLQFIKDNFSNLQFTTDKETSTSYITFTIDFWSAHLVDYTSSIKVAQAGLSACKTSNFVLFLMGLRIGNDVVEDSKDRAIIQEDSDFLSFLLQTETDPTDGDCLEDTVSEANPGVSSFFSDDEY</sequence>
<evidence type="ECO:0000256" key="12">
    <source>
        <dbReference type="SAM" id="MobiDB-lite"/>
    </source>
</evidence>
<keyword evidence="7" id="KW-0460">Magnesium</keyword>
<name>A0A8T9KN41_9VIRU</name>
<dbReference type="PANTHER" id="PTHR13312">
    <property type="entry name" value="HIV-INDUCED PROTEIN-7-LIKE PROTEASE"/>
    <property type="match status" value="1"/>
</dbReference>
<keyword evidence="15" id="KW-0696">RNA-directed RNA polymerase</keyword>
<comment type="similarity">
    <text evidence="11">Belongs to the Bunyavirales RNA polymerase family.</text>
</comment>
<dbReference type="GO" id="GO:0016579">
    <property type="term" value="P:protein deubiquitination"/>
    <property type="evidence" value="ECO:0007669"/>
    <property type="project" value="TreeGrafter"/>
</dbReference>
<dbReference type="GO" id="GO:0039694">
    <property type="term" value="P:viral RNA genome replication"/>
    <property type="evidence" value="ECO:0007669"/>
    <property type="project" value="InterPro"/>
</dbReference>
<dbReference type="GO" id="GO:0004843">
    <property type="term" value="F:cysteine-type deubiquitinase activity"/>
    <property type="evidence" value="ECO:0007669"/>
    <property type="project" value="UniProtKB-EC"/>
</dbReference>
<dbReference type="GO" id="GO:0036503">
    <property type="term" value="P:ERAD pathway"/>
    <property type="evidence" value="ECO:0007669"/>
    <property type="project" value="TreeGrafter"/>
</dbReference>
<proteinExistence type="inferred from homology"/>
<reference evidence="15" key="1">
    <citation type="submission" date="2021-12" db="EMBL/GenBank/DDBJ databases">
        <authorList>
            <person name="Tan Z.-Z."/>
            <person name="Pan Y.-F."/>
            <person name="Zhang Y.-Z."/>
        </authorList>
    </citation>
    <scope>NUCLEOTIDE SEQUENCE</scope>
    <source>
        <strain evidence="15">WFS_SheQu</strain>
    </source>
</reference>
<dbReference type="EC" id="3.4.19.12" evidence="3"/>
<evidence type="ECO:0000256" key="10">
    <source>
        <dbReference type="ARBA" id="ARBA00031012"/>
    </source>
</evidence>
<evidence type="ECO:0000259" key="14">
    <source>
        <dbReference type="PROSITE" id="PS50802"/>
    </source>
</evidence>
<feature type="region of interest" description="Disordered" evidence="12">
    <location>
        <begin position="1638"/>
        <end position="1692"/>
    </location>
</feature>
<dbReference type="InterPro" id="IPR007322">
    <property type="entry name" value="RNA_pol_bunyavir"/>
</dbReference>
<keyword evidence="5" id="KW-0808">Transferase</keyword>
<dbReference type="Proteomes" id="UP001183211">
    <property type="component" value="Genome"/>
</dbReference>
<evidence type="ECO:0000256" key="6">
    <source>
        <dbReference type="ARBA" id="ARBA00022801"/>
    </source>
</evidence>
<dbReference type="EC" id="2.7.7.48" evidence="2"/>
<dbReference type="PROSITE" id="PS50525">
    <property type="entry name" value="RDRP_SSRNA_NEG_SEG"/>
    <property type="match status" value="1"/>
</dbReference>
<dbReference type="GO" id="GO:0030968">
    <property type="term" value="P:endoplasmic reticulum unfolded protein response"/>
    <property type="evidence" value="ECO:0007669"/>
    <property type="project" value="TreeGrafter"/>
</dbReference>
<dbReference type="InterPro" id="IPR038765">
    <property type="entry name" value="Papain-like_cys_pep_sf"/>
</dbReference>
<dbReference type="Pfam" id="PF02338">
    <property type="entry name" value="OTU"/>
    <property type="match status" value="1"/>
</dbReference>
<dbReference type="InterPro" id="IPR007099">
    <property type="entry name" value="RNA-dir_pol_NSvirus"/>
</dbReference>
<feature type="domain" description="OTU" evidence="14">
    <location>
        <begin position="46"/>
        <end position="175"/>
    </location>
</feature>
<evidence type="ECO:0000256" key="8">
    <source>
        <dbReference type="ARBA" id="ARBA00030285"/>
    </source>
</evidence>
<evidence type="ECO:0000259" key="13">
    <source>
        <dbReference type="PROSITE" id="PS50525"/>
    </source>
</evidence>
<dbReference type="Gene3D" id="3.90.70.80">
    <property type="match status" value="1"/>
</dbReference>
<evidence type="ECO:0000256" key="7">
    <source>
        <dbReference type="ARBA" id="ARBA00022842"/>
    </source>
</evidence>
<evidence type="ECO:0000313" key="16">
    <source>
        <dbReference type="Proteomes" id="UP001183211"/>
    </source>
</evidence>
<feature type="compositionally biased region" description="Basic and acidic residues" evidence="12">
    <location>
        <begin position="1648"/>
        <end position="1672"/>
    </location>
</feature>
<dbReference type="PANTHER" id="PTHR13312:SF0">
    <property type="entry name" value="UBIQUITIN THIOESTERASE OTU1"/>
    <property type="match status" value="1"/>
</dbReference>
<evidence type="ECO:0000256" key="1">
    <source>
        <dbReference type="ARBA" id="ARBA00000707"/>
    </source>
</evidence>
<evidence type="ECO:0000256" key="2">
    <source>
        <dbReference type="ARBA" id="ARBA00012494"/>
    </source>
</evidence>
<accession>A0A8T9KN41</accession>
<protein>
    <recommendedName>
        <fullName evidence="4">RNA-directed RNA polymerase L</fullName>
        <ecNumber evidence="2">2.7.7.48</ecNumber>
        <ecNumber evidence="3">3.4.19.12</ecNumber>
    </recommendedName>
    <alternativeName>
        <fullName evidence="8">Large structural protein</fullName>
    </alternativeName>
    <alternativeName>
        <fullName evidence="10">Replicase</fullName>
    </alternativeName>
    <alternativeName>
        <fullName evidence="9">Transcriptase</fullName>
    </alternativeName>
</protein>
<dbReference type="PROSITE" id="PS50802">
    <property type="entry name" value="OTU"/>
    <property type="match status" value="1"/>
</dbReference>
<comment type="catalytic activity">
    <reaction evidence="1">
        <text>Thiol-dependent hydrolysis of ester, thioester, amide, peptide and isopeptide bonds formed by the C-terminal Gly of ubiquitin (a 76-residue protein attached to proteins as an intracellular targeting signal).</text>
        <dbReference type="EC" id="3.4.19.12"/>
    </reaction>
</comment>
<gene>
    <name evidence="15" type="primary">RNA-dependent RNA polymerase</name>
</gene>
<keyword evidence="16" id="KW-1185">Reference proteome</keyword>
<dbReference type="GO" id="GO:0006351">
    <property type="term" value="P:DNA-templated transcription"/>
    <property type="evidence" value="ECO:0007669"/>
    <property type="project" value="InterPro"/>
</dbReference>